<dbReference type="AntiFam" id="ANF00142">
    <property type="entry name" value="Shadow ORF (opposite yadG)"/>
</dbReference>
<reference evidence="1 2" key="1">
    <citation type="submission" date="2016-12" db="EMBL/GenBank/DDBJ databases">
        <authorList>
            <person name="Song W.-J."/>
            <person name="Kurnit D.M."/>
        </authorList>
    </citation>
    <scope>NUCLEOTIDE SEQUENCE [LARGE SCALE GENOMIC DNA]</scope>
    <source>
        <strain evidence="1 2">DSM 19599</strain>
    </source>
</reference>
<dbReference type="AntiFam" id="ANF00095">
    <property type="entry name" value="Shadow ORF (opposite ABC transporters)"/>
</dbReference>
<keyword evidence="2" id="KW-1185">Reference proteome</keyword>
<accession>A0A1M7ZPJ0</accession>
<evidence type="ECO:0000313" key="1">
    <source>
        <dbReference type="EMBL" id="SHO66781.1"/>
    </source>
</evidence>
<proteinExistence type="predicted"/>
<dbReference type="Proteomes" id="UP000186406">
    <property type="component" value="Unassembled WGS sequence"/>
</dbReference>
<evidence type="ECO:0000313" key="2">
    <source>
        <dbReference type="Proteomes" id="UP000186406"/>
    </source>
</evidence>
<dbReference type="AlphaFoldDB" id="A0A1M7ZPJ0"/>
<protein>
    <submittedName>
        <fullName evidence="1">Uncharacterized protein</fullName>
    </submittedName>
</protein>
<dbReference type="EMBL" id="FRXO01000007">
    <property type="protein sequence ID" value="SHO66781.1"/>
    <property type="molecule type" value="Genomic_DNA"/>
</dbReference>
<organism evidence="1 2">
    <name type="scientific">Pseudoxanthobacter soli DSM 19599</name>
    <dbReference type="NCBI Taxonomy" id="1123029"/>
    <lineage>
        <taxon>Bacteria</taxon>
        <taxon>Pseudomonadati</taxon>
        <taxon>Pseudomonadota</taxon>
        <taxon>Alphaproteobacteria</taxon>
        <taxon>Hyphomicrobiales</taxon>
        <taxon>Segnochrobactraceae</taxon>
        <taxon>Pseudoxanthobacter</taxon>
    </lineage>
</organism>
<name>A0A1M7ZPJ0_9HYPH</name>
<sequence>MGNEFRLRPGERTRQFNRFAQDDPSVMEDNRAVGQQQGLVHVVGDKEDGWRMNRTEIAQQLMHRDLGQGVERAERLVGQDQFWLAHKRLRQCHTLLFTAG</sequence>
<gene>
    <name evidence="1" type="ORF">SAMN02745172_03440</name>
</gene>